<dbReference type="GO" id="GO:0005737">
    <property type="term" value="C:cytoplasm"/>
    <property type="evidence" value="ECO:0007669"/>
    <property type="project" value="TreeGrafter"/>
</dbReference>
<organism evidence="8 9">
    <name type="scientific">Rhododendron griersonianum</name>
    <dbReference type="NCBI Taxonomy" id="479676"/>
    <lineage>
        <taxon>Eukaryota</taxon>
        <taxon>Viridiplantae</taxon>
        <taxon>Streptophyta</taxon>
        <taxon>Embryophyta</taxon>
        <taxon>Tracheophyta</taxon>
        <taxon>Spermatophyta</taxon>
        <taxon>Magnoliopsida</taxon>
        <taxon>eudicotyledons</taxon>
        <taxon>Gunneridae</taxon>
        <taxon>Pentapetalae</taxon>
        <taxon>asterids</taxon>
        <taxon>Ericales</taxon>
        <taxon>Ericaceae</taxon>
        <taxon>Ericoideae</taxon>
        <taxon>Rhodoreae</taxon>
        <taxon>Rhododendron</taxon>
    </lineage>
</organism>
<dbReference type="EMBL" id="JACTNZ010000008">
    <property type="protein sequence ID" value="KAG5536664.1"/>
    <property type="molecule type" value="Genomic_DNA"/>
</dbReference>
<evidence type="ECO:0000256" key="4">
    <source>
        <dbReference type="ARBA" id="ARBA00022771"/>
    </source>
</evidence>
<accession>A0AAV6JAI7</accession>
<comment type="catalytic activity">
    <reaction evidence="1">
        <text>S-ubiquitinyl-[E2 ubiquitin-conjugating enzyme]-L-cysteine + [acceptor protein]-L-lysine = [E2 ubiquitin-conjugating enzyme]-L-cysteine + N(6)-ubiquitinyl-[acceptor protein]-L-lysine.</text>
        <dbReference type="EC" id="2.3.2.27"/>
    </reaction>
</comment>
<dbReference type="GO" id="GO:0008270">
    <property type="term" value="F:zinc ion binding"/>
    <property type="evidence" value="ECO:0007669"/>
    <property type="project" value="UniProtKB-KW"/>
</dbReference>
<evidence type="ECO:0000256" key="6">
    <source>
        <dbReference type="SAM" id="MobiDB-lite"/>
    </source>
</evidence>
<dbReference type="PANTHER" id="PTHR15710">
    <property type="entry name" value="E3 UBIQUITIN-PROTEIN LIGASE PRAJA"/>
    <property type="match status" value="1"/>
</dbReference>
<dbReference type="PANTHER" id="PTHR15710:SF196">
    <property type="entry name" value="F6A14.12 PROTEIN-RELATED"/>
    <property type="match status" value="1"/>
</dbReference>
<dbReference type="GO" id="GO:0061630">
    <property type="term" value="F:ubiquitin protein ligase activity"/>
    <property type="evidence" value="ECO:0007669"/>
    <property type="project" value="UniProtKB-EC"/>
</dbReference>
<evidence type="ECO:0000256" key="2">
    <source>
        <dbReference type="ARBA" id="ARBA00012483"/>
    </source>
</evidence>
<dbReference type="EC" id="2.3.2.27" evidence="2"/>
<proteinExistence type="predicted"/>
<dbReference type="InterPro" id="IPR001841">
    <property type="entry name" value="Znf_RING"/>
</dbReference>
<gene>
    <name evidence="8" type="ORF">RHGRI_024177</name>
</gene>
<keyword evidence="4" id="KW-0863">Zinc-finger</keyword>
<dbReference type="Pfam" id="PF17123">
    <property type="entry name" value="zf-RING_11"/>
    <property type="match status" value="1"/>
</dbReference>
<evidence type="ECO:0000259" key="7">
    <source>
        <dbReference type="Pfam" id="PF17123"/>
    </source>
</evidence>
<dbReference type="SUPFAM" id="SSF57850">
    <property type="entry name" value="RING/U-box"/>
    <property type="match status" value="1"/>
</dbReference>
<sequence>MVFIVVHIPADELEANGVEEIGGELMLVDAFVTVPATVSSIEALEKVVVLDDGGGGGGGVSGSVDQCAICFEELVGGSVASRMPCSHVYHGDCIQTLSLSQVFVRHHHYRLVSICSGGGDRNIACNHFKPGPTAKDQPLDDGDEKLPDLPQLLESLPESFRGTEFDWFDPNAFYERKDLSKGNNNSNKSRSSITDKVFVLVIFGFVGGNQARRGRDHLHHSRRTPLWKGTTVQ</sequence>
<keyword evidence="3" id="KW-0479">Metal-binding</keyword>
<name>A0AAV6JAI7_9ERIC</name>
<dbReference type="Gene3D" id="3.30.40.10">
    <property type="entry name" value="Zinc/RING finger domain, C3HC4 (zinc finger)"/>
    <property type="match status" value="1"/>
</dbReference>
<feature type="region of interest" description="Disordered" evidence="6">
    <location>
        <begin position="214"/>
        <end position="233"/>
    </location>
</feature>
<evidence type="ECO:0000256" key="1">
    <source>
        <dbReference type="ARBA" id="ARBA00000900"/>
    </source>
</evidence>
<protein>
    <recommendedName>
        <fullName evidence="2">RING-type E3 ubiquitin transferase</fullName>
        <ecNumber evidence="2">2.3.2.27</ecNumber>
    </recommendedName>
</protein>
<dbReference type="AlphaFoldDB" id="A0AAV6JAI7"/>
<evidence type="ECO:0000313" key="8">
    <source>
        <dbReference type="EMBL" id="KAG5536664.1"/>
    </source>
</evidence>
<evidence type="ECO:0000313" key="9">
    <source>
        <dbReference type="Proteomes" id="UP000823749"/>
    </source>
</evidence>
<comment type="caution">
    <text evidence="8">The sequence shown here is derived from an EMBL/GenBank/DDBJ whole genome shotgun (WGS) entry which is preliminary data.</text>
</comment>
<dbReference type="InterPro" id="IPR013083">
    <property type="entry name" value="Znf_RING/FYVE/PHD"/>
</dbReference>
<keyword evidence="9" id="KW-1185">Reference proteome</keyword>
<dbReference type="GO" id="GO:0016567">
    <property type="term" value="P:protein ubiquitination"/>
    <property type="evidence" value="ECO:0007669"/>
    <property type="project" value="TreeGrafter"/>
</dbReference>
<dbReference type="Proteomes" id="UP000823749">
    <property type="component" value="Chromosome 8"/>
</dbReference>
<evidence type="ECO:0000256" key="3">
    <source>
        <dbReference type="ARBA" id="ARBA00022723"/>
    </source>
</evidence>
<feature type="domain" description="RING-type" evidence="7">
    <location>
        <begin position="66"/>
        <end position="94"/>
    </location>
</feature>
<reference evidence="8" key="1">
    <citation type="submission" date="2020-08" db="EMBL/GenBank/DDBJ databases">
        <title>Plant Genome Project.</title>
        <authorList>
            <person name="Zhang R.-G."/>
        </authorList>
    </citation>
    <scope>NUCLEOTIDE SEQUENCE</scope>
    <source>
        <strain evidence="8">WSP0</strain>
        <tissue evidence="8">Leaf</tissue>
    </source>
</reference>
<evidence type="ECO:0000256" key="5">
    <source>
        <dbReference type="ARBA" id="ARBA00022833"/>
    </source>
</evidence>
<keyword evidence="5" id="KW-0862">Zinc</keyword>
<feature type="compositionally biased region" description="Basic residues" evidence="6">
    <location>
        <begin position="214"/>
        <end position="225"/>
    </location>
</feature>